<feature type="domain" description="B box-type" evidence="3">
    <location>
        <begin position="12"/>
        <end position="54"/>
    </location>
</feature>
<dbReference type="InterPro" id="IPR011042">
    <property type="entry name" value="6-blade_b-propeller_TolB-like"/>
</dbReference>
<dbReference type="PANTHER" id="PTHR25462">
    <property type="entry name" value="BONUS, ISOFORM C-RELATED"/>
    <property type="match status" value="1"/>
</dbReference>
<dbReference type="InterPro" id="IPR000315">
    <property type="entry name" value="Znf_B-box"/>
</dbReference>
<comment type="caution">
    <text evidence="4">The sequence shown here is derived from an EMBL/GenBank/DDBJ whole genome shotgun (WGS) entry which is preliminary data.</text>
</comment>
<keyword evidence="1" id="KW-0479">Metal-binding</keyword>
<dbReference type="PROSITE" id="PS50119">
    <property type="entry name" value="ZF_BBOX"/>
    <property type="match status" value="1"/>
</dbReference>
<dbReference type="SUPFAM" id="SSF101898">
    <property type="entry name" value="NHL repeat"/>
    <property type="match status" value="1"/>
</dbReference>
<dbReference type="InterPro" id="IPR047153">
    <property type="entry name" value="TRIM45/56/19-like"/>
</dbReference>
<evidence type="ECO:0000256" key="1">
    <source>
        <dbReference type="PROSITE-ProRule" id="PRU00024"/>
    </source>
</evidence>
<dbReference type="Proteomes" id="UP000596742">
    <property type="component" value="Unassembled WGS sequence"/>
</dbReference>
<organism evidence="4 5">
    <name type="scientific">Mytilus galloprovincialis</name>
    <name type="common">Mediterranean mussel</name>
    <dbReference type="NCBI Taxonomy" id="29158"/>
    <lineage>
        <taxon>Eukaryota</taxon>
        <taxon>Metazoa</taxon>
        <taxon>Spiralia</taxon>
        <taxon>Lophotrochozoa</taxon>
        <taxon>Mollusca</taxon>
        <taxon>Bivalvia</taxon>
        <taxon>Autobranchia</taxon>
        <taxon>Pteriomorphia</taxon>
        <taxon>Mytilida</taxon>
        <taxon>Mytiloidea</taxon>
        <taxon>Mytilidae</taxon>
        <taxon>Mytilinae</taxon>
        <taxon>Mytilus</taxon>
    </lineage>
</organism>
<keyword evidence="5" id="KW-1185">Reference proteome</keyword>
<proteinExistence type="predicted"/>
<evidence type="ECO:0000313" key="4">
    <source>
        <dbReference type="EMBL" id="VDI59213.1"/>
    </source>
</evidence>
<keyword evidence="1" id="KW-0863">Zinc-finger</keyword>
<dbReference type="GO" id="GO:0008270">
    <property type="term" value="F:zinc ion binding"/>
    <property type="evidence" value="ECO:0007669"/>
    <property type="project" value="UniProtKB-KW"/>
</dbReference>
<dbReference type="AlphaFoldDB" id="A0A8B6G661"/>
<dbReference type="Gene3D" id="3.30.160.60">
    <property type="entry name" value="Classic Zinc Finger"/>
    <property type="match status" value="1"/>
</dbReference>
<accession>A0A8B6G661</accession>
<dbReference type="EMBL" id="UYJE01007934">
    <property type="protein sequence ID" value="VDI59213.1"/>
    <property type="molecule type" value="Genomic_DNA"/>
</dbReference>
<evidence type="ECO:0000313" key="5">
    <source>
        <dbReference type="Proteomes" id="UP000596742"/>
    </source>
</evidence>
<feature type="coiled-coil region" evidence="2">
    <location>
        <begin position="135"/>
        <end position="209"/>
    </location>
</feature>
<evidence type="ECO:0000256" key="2">
    <source>
        <dbReference type="SAM" id="Coils"/>
    </source>
</evidence>
<dbReference type="OrthoDB" id="6108862at2759"/>
<gene>
    <name evidence="4" type="ORF">MGAL_10B008275</name>
</gene>
<sequence>MASSKPIPCGPCQEEKVNNKADLWCYNCDEGFCSICSGHHKRFKIALNHKTIDIERYIPSIPVIKTECDNHDQQLSLYCPSHSIPCCDDCISTNHSKCTGIKSLASVVEKKNIEKSTQSLEKQMESILHFLDKLINSKSKNISKGEQECESLQEAIVKIRKKVNDDLTQLEEKLRNETDTILNQEKTKAADLITEIEGKQKKLNEMQDHLYTVLSNSSKLQSFLCVHKIEQDVHQCQQYVEDLESDERAKEFDINIRQKDDIEKILSKLLGSLESLGEVRIVKTALDCNRETCGRREAQVQSQEQSNINNMTMNIEAKIDLSIKMMTWVTDMICLMNGRVIVVDENEDKVILLTSDGKLRKQLPLPGEPFNVRQINRNTIAITYPQEKVIKIFNMEDEKVTKVIKLDKHCRGLSFSNNSFAVGLNDNEIRIIDLEGNKLKSIQVHSKTILENIVYSNDRVIYSDYNGQAVHCVDGSGKQIWKYDQDLKAPEGLCTDTYGNIILADHQAHRIILISKDGQDSKVLISDQKDKLKTPNRICFEHNESSGYICGSLGKYLTKFNISSFKN</sequence>
<dbReference type="Gene3D" id="2.120.10.30">
    <property type="entry name" value="TolB, C-terminal domain"/>
    <property type="match status" value="1"/>
</dbReference>
<name>A0A8B6G661_MYTGA</name>
<keyword evidence="2" id="KW-0175">Coiled coil</keyword>
<keyword evidence="1" id="KW-0862">Zinc</keyword>
<protein>
    <recommendedName>
        <fullName evidence="3">B box-type domain-containing protein</fullName>
    </recommendedName>
</protein>
<evidence type="ECO:0000259" key="3">
    <source>
        <dbReference type="PROSITE" id="PS50119"/>
    </source>
</evidence>
<dbReference type="PANTHER" id="PTHR25462:SF296">
    <property type="entry name" value="MEIOTIC P26, ISOFORM F"/>
    <property type="match status" value="1"/>
</dbReference>
<reference evidence="4" key="1">
    <citation type="submission" date="2018-11" db="EMBL/GenBank/DDBJ databases">
        <authorList>
            <person name="Alioto T."/>
            <person name="Alioto T."/>
        </authorList>
    </citation>
    <scope>NUCLEOTIDE SEQUENCE</scope>
</reference>